<feature type="transmembrane region" description="Helical" evidence="1">
    <location>
        <begin position="246"/>
        <end position="268"/>
    </location>
</feature>
<feature type="domain" description="Fibronectin type-III" evidence="2">
    <location>
        <begin position="144"/>
        <end position="240"/>
    </location>
</feature>
<keyword evidence="1" id="KW-0812">Transmembrane</keyword>
<evidence type="ECO:0000259" key="2">
    <source>
        <dbReference type="PROSITE" id="PS50853"/>
    </source>
</evidence>
<proteinExistence type="predicted"/>
<keyword evidence="1" id="KW-0472">Membrane</keyword>
<gene>
    <name evidence="3" type="ORF">DPMN_041581</name>
</gene>
<dbReference type="SUPFAM" id="SSF48726">
    <property type="entry name" value="Immunoglobulin"/>
    <property type="match status" value="1"/>
</dbReference>
<reference evidence="3" key="1">
    <citation type="journal article" date="2019" name="bioRxiv">
        <title>The Genome of the Zebra Mussel, Dreissena polymorpha: A Resource for Invasive Species Research.</title>
        <authorList>
            <person name="McCartney M.A."/>
            <person name="Auch B."/>
            <person name="Kono T."/>
            <person name="Mallez S."/>
            <person name="Zhang Y."/>
            <person name="Obille A."/>
            <person name="Becker A."/>
            <person name="Abrahante J.E."/>
            <person name="Garbe J."/>
            <person name="Badalamenti J.P."/>
            <person name="Herman A."/>
            <person name="Mangelson H."/>
            <person name="Liachko I."/>
            <person name="Sullivan S."/>
            <person name="Sone E.D."/>
            <person name="Koren S."/>
            <person name="Silverstein K.A.T."/>
            <person name="Beckman K.B."/>
            <person name="Gohl D.M."/>
        </authorList>
    </citation>
    <scope>NUCLEOTIDE SEQUENCE</scope>
    <source>
        <strain evidence="3">Duluth1</strain>
        <tissue evidence="3">Whole animal</tissue>
    </source>
</reference>
<dbReference type="InterPro" id="IPR013783">
    <property type="entry name" value="Ig-like_fold"/>
</dbReference>
<reference evidence="3" key="2">
    <citation type="submission" date="2020-11" db="EMBL/GenBank/DDBJ databases">
        <authorList>
            <person name="McCartney M.A."/>
            <person name="Auch B."/>
            <person name="Kono T."/>
            <person name="Mallez S."/>
            <person name="Becker A."/>
            <person name="Gohl D.M."/>
            <person name="Silverstein K.A.T."/>
            <person name="Koren S."/>
            <person name="Bechman K.B."/>
            <person name="Herman A."/>
            <person name="Abrahante J.E."/>
            <person name="Garbe J."/>
        </authorList>
    </citation>
    <scope>NUCLEOTIDE SEQUENCE</scope>
    <source>
        <strain evidence="3">Duluth1</strain>
        <tissue evidence="3">Whole animal</tissue>
    </source>
</reference>
<name>A0A9D4CYX6_DREPO</name>
<accession>A0A9D4CYX6</accession>
<keyword evidence="4" id="KW-1185">Reference proteome</keyword>
<sequence length="386" mass="42899">MTCAHTGKYSCYARNIINEEESTSKDIDVFVMCSPRPASNMLSEFNFTTTLHSTVILNFTVIAYPEPKPSDYVWKKCDVEESNGTFQCVPLVDERHFNVSIVNLTSYLTISDFTQHDIGRYMLSVENGVGDAWNQTFLVVIKDKPGAPLLFYESTAPHSVILTTTAGYSGGISQSIILLYKNIHASEWIKVDAFSDVPTNYTFSCTLTGLDSNINYTAITYASNELGNSTTVSIYFTPAVLEKSSLTYSLAGGGIGLLVCIVVAFVVYKFKCRHHSGVIKIKADRDEVVENPMYIPAGDSFFYQVSRIIPELPHPSADDATIYSSPYSYGKEAPYDAEKNVSENIYHNVYDDVQCGEFEEDEFWSDFSDEDCEVNSSEVGQSASTL</sequence>
<protein>
    <recommendedName>
        <fullName evidence="2">Fibronectin type-III domain-containing protein</fullName>
    </recommendedName>
</protein>
<dbReference type="InterPro" id="IPR003961">
    <property type="entry name" value="FN3_dom"/>
</dbReference>
<keyword evidence="1" id="KW-1133">Transmembrane helix</keyword>
<dbReference type="PROSITE" id="PS50853">
    <property type="entry name" value="FN3"/>
    <property type="match status" value="1"/>
</dbReference>
<dbReference type="InterPro" id="IPR036116">
    <property type="entry name" value="FN3_sf"/>
</dbReference>
<dbReference type="EMBL" id="JAIWYP010000011">
    <property type="protein sequence ID" value="KAH3735119.1"/>
    <property type="molecule type" value="Genomic_DNA"/>
</dbReference>
<dbReference type="InterPro" id="IPR036179">
    <property type="entry name" value="Ig-like_dom_sf"/>
</dbReference>
<dbReference type="AlphaFoldDB" id="A0A9D4CYX6"/>
<dbReference type="SUPFAM" id="SSF49265">
    <property type="entry name" value="Fibronectin type III"/>
    <property type="match status" value="1"/>
</dbReference>
<evidence type="ECO:0000313" key="3">
    <source>
        <dbReference type="EMBL" id="KAH3735119.1"/>
    </source>
</evidence>
<dbReference type="CDD" id="cd00063">
    <property type="entry name" value="FN3"/>
    <property type="match status" value="1"/>
</dbReference>
<evidence type="ECO:0000313" key="4">
    <source>
        <dbReference type="Proteomes" id="UP000828390"/>
    </source>
</evidence>
<comment type="caution">
    <text evidence="3">The sequence shown here is derived from an EMBL/GenBank/DDBJ whole genome shotgun (WGS) entry which is preliminary data.</text>
</comment>
<dbReference type="Proteomes" id="UP000828390">
    <property type="component" value="Unassembled WGS sequence"/>
</dbReference>
<dbReference type="CDD" id="cd00096">
    <property type="entry name" value="Ig"/>
    <property type="match status" value="1"/>
</dbReference>
<organism evidence="3 4">
    <name type="scientific">Dreissena polymorpha</name>
    <name type="common">Zebra mussel</name>
    <name type="synonym">Mytilus polymorpha</name>
    <dbReference type="NCBI Taxonomy" id="45954"/>
    <lineage>
        <taxon>Eukaryota</taxon>
        <taxon>Metazoa</taxon>
        <taxon>Spiralia</taxon>
        <taxon>Lophotrochozoa</taxon>
        <taxon>Mollusca</taxon>
        <taxon>Bivalvia</taxon>
        <taxon>Autobranchia</taxon>
        <taxon>Heteroconchia</taxon>
        <taxon>Euheterodonta</taxon>
        <taxon>Imparidentia</taxon>
        <taxon>Neoheterodontei</taxon>
        <taxon>Myida</taxon>
        <taxon>Dreissenoidea</taxon>
        <taxon>Dreissenidae</taxon>
        <taxon>Dreissena</taxon>
    </lineage>
</organism>
<dbReference type="Gene3D" id="2.60.40.10">
    <property type="entry name" value="Immunoglobulins"/>
    <property type="match status" value="1"/>
</dbReference>
<evidence type="ECO:0000256" key="1">
    <source>
        <dbReference type="SAM" id="Phobius"/>
    </source>
</evidence>